<dbReference type="AlphaFoldDB" id="A0A1I7X646"/>
<reference evidence="2" key="1">
    <citation type="submission" date="2016-11" db="UniProtKB">
        <authorList>
            <consortium name="WormBaseParasite"/>
        </authorList>
    </citation>
    <scope>IDENTIFICATION</scope>
</reference>
<dbReference type="WBParaSite" id="Hba_12945">
    <property type="protein sequence ID" value="Hba_12945"/>
    <property type="gene ID" value="Hba_12945"/>
</dbReference>
<keyword evidence="1" id="KW-1185">Reference proteome</keyword>
<evidence type="ECO:0000313" key="1">
    <source>
        <dbReference type="Proteomes" id="UP000095283"/>
    </source>
</evidence>
<sequence length="189" mass="21081">MLYFYDALVGGSQTGETKRIEMVLGDRALPSQMSILQAIRQYSPAVTEDHTGSIGNSLWMATHTLYYRSASGPSPPPQPLVPTPLINKEKKHRINEKVWQEGEVDTHLSPLWVYLHSSLPCGVDDPCVSSLLLIRALYGLNRHWHALFDDEPSLPTTYAPLLSGRQLSDFISVATQDIPEWTVNIVKAV</sequence>
<dbReference type="UniPathway" id="UPA00143"/>
<evidence type="ECO:0000313" key="2">
    <source>
        <dbReference type="WBParaSite" id="Hba_12945"/>
    </source>
</evidence>
<organism evidence="1 2">
    <name type="scientific">Heterorhabditis bacteriophora</name>
    <name type="common">Entomopathogenic nematode worm</name>
    <dbReference type="NCBI Taxonomy" id="37862"/>
    <lineage>
        <taxon>Eukaryota</taxon>
        <taxon>Metazoa</taxon>
        <taxon>Ecdysozoa</taxon>
        <taxon>Nematoda</taxon>
        <taxon>Chromadorea</taxon>
        <taxon>Rhabditida</taxon>
        <taxon>Rhabditina</taxon>
        <taxon>Rhabditomorpha</taxon>
        <taxon>Strongyloidea</taxon>
        <taxon>Heterorhabditidae</taxon>
        <taxon>Heterorhabditis</taxon>
    </lineage>
</organism>
<protein>
    <submittedName>
        <fullName evidence="2">E3 ubiquitin-protein ligase</fullName>
    </submittedName>
</protein>
<accession>A0A1I7X646</accession>
<dbReference type="GO" id="GO:0016567">
    <property type="term" value="P:protein ubiquitination"/>
    <property type="evidence" value="ECO:0007669"/>
    <property type="project" value="UniProtKB-UniPathway"/>
</dbReference>
<proteinExistence type="predicted"/>
<dbReference type="Proteomes" id="UP000095283">
    <property type="component" value="Unplaced"/>
</dbReference>
<name>A0A1I7X646_HETBA</name>